<feature type="domain" description="Protein kinase" evidence="7">
    <location>
        <begin position="152"/>
        <end position="427"/>
    </location>
</feature>
<evidence type="ECO:0000256" key="6">
    <source>
        <dbReference type="SAM" id="MobiDB-lite"/>
    </source>
</evidence>
<dbReference type="InterPro" id="IPR011009">
    <property type="entry name" value="Kinase-like_dom_sf"/>
</dbReference>
<sequence length="427" mass="48457">MQTDGRPAFTRGFSSAQAPMDTSSDMKTPTVLSPLPRPPKAMHVKRVTLTSKKNWWMVEMDEEENNQPSQYSVNSYSSSEETTVESPPVLKPYNHGVDENQPRPRQSMHSIYPSHKRTDSPPPSPIYNPPRHPTSIFSFPTPTAYSAPPNPTASLQPFAHGSASELFRCVVKKPDVIQLEINGEMQSNASDVTVQFLAELRVYTTVARHRNICAFLGSLENVGMVLAYIDGRTLYDVIVERPKLTTKQKIDYHDQLLDGLSHLHSYRLSHGDLSLLNVQVTKRTNTVKLLDFGRSVSADSIFKSPDDEPVDPFPYIAKKHADPSHRPTVKYEQIHPGTRPFSAPEILRGECQDPLLADAYSFGMIMVCLDRCESIDVKPWDQRKEILPEDIYDDCDLFGERAKEYLRRWDRGRRRLGKEDMITEIEA</sequence>
<dbReference type="PANTHER" id="PTHR24345:SF91">
    <property type="entry name" value="SERINE_THREONINE-PROTEIN KINASE PLK4"/>
    <property type="match status" value="1"/>
</dbReference>
<protein>
    <recommendedName>
        <fullName evidence="7">Protein kinase domain-containing protein</fullName>
    </recommendedName>
</protein>
<dbReference type="Gene3D" id="1.10.510.10">
    <property type="entry name" value="Transferase(Phosphotransferase) domain 1"/>
    <property type="match status" value="1"/>
</dbReference>
<dbReference type="InterPro" id="IPR000719">
    <property type="entry name" value="Prot_kinase_dom"/>
</dbReference>
<evidence type="ECO:0000256" key="5">
    <source>
        <dbReference type="ARBA" id="ARBA00022840"/>
    </source>
</evidence>
<evidence type="ECO:0000256" key="2">
    <source>
        <dbReference type="ARBA" id="ARBA00022679"/>
    </source>
</evidence>
<keyword evidence="2" id="KW-0808">Transferase</keyword>
<dbReference type="GO" id="GO:0005524">
    <property type="term" value="F:ATP binding"/>
    <property type="evidence" value="ECO:0007669"/>
    <property type="project" value="UniProtKB-KW"/>
</dbReference>
<feature type="compositionally biased region" description="Polar residues" evidence="6">
    <location>
        <begin position="12"/>
        <end position="31"/>
    </location>
</feature>
<evidence type="ECO:0000313" key="8">
    <source>
        <dbReference type="EMBL" id="KAF5322059.1"/>
    </source>
</evidence>
<feature type="compositionally biased region" description="Low complexity" evidence="6">
    <location>
        <begin position="66"/>
        <end position="88"/>
    </location>
</feature>
<keyword evidence="1" id="KW-0723">Serine/threonine-protein kinase</keyword>
<name>A0A8H5BF72_9AGAR</name>
<accession>A0A8H5BF72</accession>
<keyword evidence="3" id="KW-0547">Nucleotide-binding</keyword>
<keyword evidence="5" id="KW-0067">ATP-binding</keyword>
<dbReference type="OrthoDB" id="1668230at2759"/>
<evidence type="ECO:0000313" key="9">
    <source>
        <dbReference type="Proteomes" id="UP000567179"/>
    </source>
</evidence>
<dbReference type="EMBL" id="JAACJJ010000028">
    <property type="protein sequence ID" value="KAF5322059.1"/>
    <property type="molecule type" value="Genomic_DNA"/>
</dbReference>
<dbReference type="AlphaFoldDB" id="A0A8H5BF72"/>
<organism evidence="8 9">
    <name type="scientific">Psilocybe cf. subviscida</name>
    <dbReference type="NCBI Taxonomy" id="2480587"/>
    <lineage>
        <taxon>Eukaryota</taxon>
        <taxon>Fungi</taxon>
        <taxon>Dikarya</taxon>
        <taxon>Basidiomycota</taxon>
        <taxon>Agaricomycotina</taxon>
        <taxon>Agaricomycetes</taxon>
        <taxon>Agaricomycetidae</taxon>
        <taxon>Agaricales</taxon>
        <taxon>Agaricineae</taxon>
        <taxon>Strophariaceae</taxon>
        <taxon>Psilocybe</taxon>
    </lineage>
</organism>
<dbReference type="Pfam" id="PF00069">
    <property type="entry name" value="Pkinase"/>
    <property type="match status" value="1"/>
</dbReference>
<dbReference type="GO" id="GO:0004674">
    <property type="term" value="F:protein serine/threonine kinase activity"/>
    <property type="evidence" value="ECO:0007669"/>
    <property type="project" value="UniProtKB-KW"/>
</dbReference>
<feature type="region of interest" description="Disordered" evidence="6">
    <location>
        <begin position="1"/>
        <end position="39"/>
    </location>
</feature>
<dbReference type="Proteomes" id="UP000567179">
    <property type="component" value="Unassembled WGS sequence"/>
</dbReference>
<keyword evidence="9" id="KW-1185">Reference proteome</keyword>
<evidence type="ECO:0000256" key="4">
    <source>
        <dbReference type="ARBA" id="ARBA00022777"/>
    </source>
</evidence>
<dbReference type="SMART" id="SM00220">
    <property type="entry name" value="S_TKc"/>
    <property type="match status" value="1"/>
</dbReference>
<gene>
    <name evidence="8" type="ORF">D9619_001328</name>
</gene>
<evidence type="ECO:0000256" key="3">
    <source>
        <dbReference type="ARBA" id="ARBA00022741"/>
    </source>
</evidence>
<keyword evidence="4" id="KW-0418">Kinase</keyword>
<dbReference type="PROSITE" id="PS50011">
    <property type="entry name" value="PROTEIN_KINASE_DOM"/>
    <property type="match status" value="1"/>
</dbReference>
<evidence type="ECO:0000259" key="7">
    <source>
        <dbReference type="PROSITE" id="PS50011"/>
    </source>
</evidence>
<proteinExistence type="predicted"/>
<feature type="compositionally biased region" description="Pro residues" evidence="6">
    <location>
        <begin position="120"/>
        <end position="131"/>
    </location>
</feature>
<evidence type="ECO:0000256" key="1">
    <source>
        <dbReference type="ARBA" id="ARBA00022527"/>
    </source>
</evidence>
<dbReference type="SUPFAM" id="SSF56112">
    <property type="entry name" value="Protein kinase-like (PK-like)"/>
    <property type="match status" value="1"/>
</dbReference>
<reference evidence="8 9" key="1">
    <citation type="journal article" date="2020" name="ISME J.">
        <title>Uncovering the hidden diversity of litter-decomposition mechanisms in mushroom-forming fungi.</title>
        <authorList>
            <person name="Floudas D."/>
            <person name="Bentzer J."/>
            <person name="Ahren D."/>
            <person name="Johansson T."/>
            <person name="Persson P."/>
            <person name="Tunlid A."/>
        </authorList>
    </citation>
    <scope>NUCLEOTIDE SEQUENCE [LARGE SCALE GENOMIC DNA]</scope>
    <source>
        <strain evidence="8 9">CBS 101986</strain>
    </source>
</reference>
<dbReference type="PANTHER" id="PTHR24345">
    <property type="entry name" value="SERINE/THREONINE-PROTEIN KINASE PLK"/>
    <property type="match status" value="1"/>
</dbReference>
<dbReference type="GO" id="GO:0005634">
    <property type="term" value="C:nucleus"/>
    <property type="evidence" value="ECO:0007669"/>
    <property type="project" value="TreeGrafter"/>
</dbReference>
<comment type="caution">
    <text evidence="8">The sequence shown here is derived from an EMBL/GenBank/DDBJ whole genome shotgun (WGS) entry which is preliminary data.</text>
</comment>
<feature type="region of interest" description="Disordered" evidence="6">
    <location>
        <begin position="63"/>
        <end position="131"/>
    </location>
</feature>